<evidence type="ECO:0000313" key="2">
    <source>
        <dbReference type="Proteomes" id="UP000492821"/>
    </source>
</evidence>
<reference evidence="3" key="2">
    <citation type="submission" date="2020-10" db="UniProtKB">
        <authorList>
            <consortium name="WormBaseParasite"/>
        </authorList>
    </citation>
    <scope>IDENTIFICATION</scope>
</reference>
<reference evidence="2" key="1">
    <citation type="journal article" date="2013" name="Genetics">
        <title>The draft genome and transcriptome of Panagrellus redivivus are shaped by the harsh demands of a free-living lifestyle.</title>
        <authorList>
            <person name="Srinivasan J."/>
            <person name="Dillman A.R."/>
            <person name="Macchietto M.G."/>
            <person name="Heikkinen L."/>
            <person name="Lakso M."/>
            <person name="Fracchia K.M."/>
            <person name="Antoshechkin I."/>
            <person name="Mortazavi A."/>
            <person name="Wong G."/>
            <person name="Sternberg P.W."/>
        </authorList>
    </citation>
    <scope>NUCLEOTIDE SEQUENCE [LARGE SCALE GENOMIC DNA]</scope>
    <source>
        <strain evidence="2">MT8872</strain>
    </source>
</reference>
<dbReference type="WBParaSite" id="Pan_g11429.t1">
    <property type="protein sequence ID" value="Pan_g11429.t1"/>
    <property type="gene ID" value="Pan_g11429"/>
</dbReference>
<evidence type="ECO:0000256" key="1">
    <source>
        <dbReference type="PROSITE-ProRule" id="PRU00023"/>
    </source>
</evidence>
<name>A0A7E4UQ01_PANRE</name>
<evidence type="ECO:0000313" key="3">
    <source>
        <dbReference type="WBParaSite" id="Pan_g11429.t1"/>
    </source>
</evidence>
<proteinExistence type="predicted"/>
<dbReference type="PROSITE" id="PS50297">
    <property type="entry name" value="ANK_REP_REGION"/>
    <property type="match status" value="1"/>
</dbReference>
<dbReference type="PROSITE" id="PS50088">
    <property type="entry name" value="ANK_REPEAT"/>
    <property type="match status" value="1"/>
</dbReference>
<dbReference type="Pfam" id="PF00023">
    <property type="entry name" value="Ank"/>
    <property type="match status" value="1"/>
</dbReference>
<dbReference type="Gene3D" id="1.25.40.20">
    <property type="entry name" value="Ankyrin repeat-containing domain"/>
    <property type="match status" value="1"/>
</dbReference>
<feature type="repeat" description="ANK" evidence="1">
    <location>
        <begin position="154"/>
        <end position="183"/>
    </location>
</feature>
<protein>
    <submittedName>
        <fullName evidence="3">ANK_REP_REGION domain-containing protein</fullName>
    </submittedName>
</protein>
<dbReference type="AlphaFoldDB" id="A0A7E4UQ01"/>
<keyword evidence="2" id="KW-1185">Reference proteome</keyword>
<organism evidence="2 3">
    <name type="scientific">Panagrellus redivivus</name>
    <name type="common">Microworm</name>
    <dbReference type="NCBI Taxonomy" id="6233"/>
    <lineage>
        <taxon>Eukaryota</taxon>
        <taxon>Metazoa</taxon>
        <taxon>Ecdysozoa</taxon>
        <taxon>Nematoda</taxon>
        <taxon>Chromadorea</taxon>
        <taxon>Rhabditida</taxon>
        <taxon>Tylenchina</taxon>
        <taxon>Panagrolaimomorpha</taxon>
        <taxon>Panagrolaimoidea</taxon>
        <taxon>Panagrolaimidae</taxon>
        <taxon>Panagrellus</taxon>
    </lineage>
</organism>
<accession>A0A7E4UQ01</accession>
<dbReference type="InterPro" id="IPR036770">
    <property type="entry name" value="Ankyrin_rpt-contain_sf"/>
</dbReference>
<dbReference type="SMART" id="SM00248">
    <property type="entry name" value="ANK"/>
    <property type="match status" value="1"/>
</dbReference>
<sequence length="183" mass="20446">MSEKLSDARDFGEFLRILDIPKPIENIDYDDFPLSDVAEMSKLQLMDSFAIDDTAASKIVDGITKLVKKKEPKKEAEQPKRRFKLFKTGTSKKKISFDDVFDDISDTPYHQGDQWTMDACAGAMSASSEEFDEIFDNLTKVSAPDVVANTVNEQGWTPLMYAAAMGRIHIAKVLIEEGANLKA</sequence>
<dbReference type="Proteomes" id="UP000492821">
    <property type="component" value="Unassembled WGS sequence"/>
</dbReference>
<keyword evidence="1" id="KW-0040">ANK repeat</keyword>
<dbReference type="SUPFAM" id="SSF48403">
    <property type="entry name" value="Ankyrin repeat"/>
    <property type="match status" value="1"/>
</dbReference>
<dbReference type="InterPro" id="IPR002110">
    <property type="entry name" value="Ankyrin_rpt"/>
</dbReference>